<dbReference type="Gene3D" id="6.10.250.2410">
    <property type="match status" value="1"/>
</dbReference>
<dbReference type="InterPro" id="IPR003768">
    <property type="entry name" value="ScpA"/>
</dbReference>
<dbReference type="STRING" id="580340.Tlie_1131"/>
<protein>
    <recommendedName>
        <fullName evidence="1">Segregation and condensation protein A</fullName>
    </recommendedName>
</protein>
<dbReference type="PANTHER" id="PTHR33969:SF2">
    <property type="entry name" value="SEGREGATION AND CONDENSATION PROTEIN A"/>
    <property type="match status" value="1"/>
</dbReference>
<dbReference type="KEGG" id="tli:Tlie_1131"/>
<dbReference type="eggNOG" id="COG1354">
    <property type="taxonomic scope" value="Bacteria"/>
</dbReference>
<dbReference type="OrthoDB" id="9811016at2"/>
<gene>
    <name evidence="2" type="ordered locus">Tlie_1131</name>
</gene>
<proteinExistence type="predicted"/>
<keyword evidence="3" id="KW-1185">Reference proteome</keyword>
<evidence type="ECO:0000256" key="1">
    <source>
        <dbReference type="ARBA" id="ARBA00044777"/>
    </source>
</evidence>
<dbReference type="PANTHER" id="PTHR33969">
    <property type="entry name" value="SEGREGATION AND CONDENSATION PROTEIN A"/>
    <property type="match status" value="1"/>
</dbReference>
<reference evidence="3" key="1">
    <citation type="submission" date="2011-10" db="EMBL/GenBank/DDBJ databases">
        <title>The complete genome of chromosome of Thermovirga lienii DSM 17291.</title>
        <authorList>
            <consortium name="US DOE Joint Genome Institute (JGI-PGF)"/>
            <person name="Lucas S."/>
            <person name="Copeland A."/>
            <person name="Lapidus A."/>
            <person name="Glavina del Rio T."/>
            <person name="Dalin E."/>
            <person name="Tice H."/>
            <person name="Bruce D."/>
            <person name="Goodwin L."/>
            <person name="Pitluck S."/>
            <person name="Peters L."/>
            <person name="Mikhailova N."/>
            <person name="Saunders E."/>
            <person name="Kyrpides N."/>
            <person name="Mavromatis K."/>
            <person name="Ivanova N."/>
            <person name="Last F.I."/>
            <person name="Brettin T."/>
            <person name="Detter J.C."/>
            <person name="Han C."/>
            <person name="Larimer F."/>
            <person name="Land M."/>
            <person name="Hauser L."/>
            <person name="Markowitz V."/>
            <person name="Cheng J.-F."/>
            <person name="Hugenholtz P."/>
            <person name="Woyke T."/>
            <person name="Wu D."/>
            <person name="Spring S."/>
            <person name="Schroeder M."/>
            <person name="Brambilla E.-M."/>
            <person name="Klenk H.-P."/>
            <person name="Eisen J.A."/>
        </authorList>
    </citation>
    <scope>NUCLEOTIDE SEQUENCE [LARGE SCALE GENOMIC DNA]</scope>
    <source>
        <strain evidence="3">ATCC BAA-1197 / DSM 17291 / Cas60314</strain>
    </source>
</reference>
<dbReference type="AlphaFoldDB" id="G7V581"/>
<sequence length="264" mass="30950">MSSRDILQVEIGDFAGPLDLLCHLVENRQIQASSIRVSDLIDIYARYLVEIKDVPLGKVAQIFILVSKILLMKIRALFPDKKTQEETTEQEEKLEDIELDDVLRQYKPYRLAARYLWELKEIEDRCYGRPFFDKPLNDDPMIYLVGDLYALSVLWFRLYRDRISRQRQKDKNVILSAPIVFETVPEEVQVERKIKELKEILKVRHKTELGELVEKSKGKAEVIITLLALLEMCRLGLIKISQERHFDTLIIWREPGAFYCGPID</sequence>
<dbReference type="HOGENOM" id="CLU_038686_3_1_0"/>
<dbReference type="Proteomes" id="UP000005868">
    <property type="component" value="Chromosome"/>
</dbReference>
<evidence type="ECO:0000313" key="3">
    <source>
        <dbReference type="Proteomes" id="UP000005868"/>
    </source>
</evidence>
<dbReference type="EMBL" id="CP003096">
    <property type="protein sequence ID" value="AER66864.1"/>
    <property type="molecule type" value="Genomic_DNA"/>
</dbReference>
<organism evidence="2 3">
    <name type="scientific">Thermovirga lienii (strain ATCC BAA-1197 / DSM 17291 / Cas60314)</name>
    <dbReference type="NCBI Taxonomy" id="580340"/>
    <lineage>
        <taxon>Bacteria</taxon>
        <taxon>Thermotogati</taxon>
        <taxon>Synergistota</taxon>
        <taxon>Synergistia</taxon>
        <taxon>Synergistales</taxon>
        <taxon>Thermovirgaceae</taxon>
        <taxon>Thermovirga</taxon>
    </lineage>
</organism>
<name>G7V581_THELD</name>
<evidence type="ECO:0000313" key="2">
    <source>
        <dbReference type="EMBL" id="AER66864.1"/>
    </source>
</evidence>
<accession>G7V581</accession>
<dbReference type="Pfam" id="PF02616">
    <property type="entry name" value="SMC_ScpA"/>
    <property type="match status" value="1"/>
</dbReference>
<reference evidence="2 3" key="2">
    <citation type="journal article" date="2012" name="Stand. Genomic Sci.">
        <title>Genome sequence of the moderately thermophilic, amino-acid-degrading and sulfur-reducing bacterium Thermovirga lienii type strain (Cas60314(T)).</title>
        <authorList>
            <person name="Goker M."/>
            <person name="Saunders E."/>
            <person name="Lapidus A."/>
            <person name="Nolan M."/>
            <person name="Lucas S."/>
            <person name="Hammon N."/>
            <person name="Deshpande S."/>
            <person name="Cheng J.F."/>
            <person name="Han C."/>
            <person name="Tapia R."/>
            <person name="Goodwin L.A."/>
            <person name="Pitluck S."/>
            <person name="Liolios K."/>
            <person name="Mavromatis K."/>
            <person name="Pagani I."/>
            <person name="Ivanova N."/>
            <person name="Mikhailova N."/>
            <person name="Pati A."/>
            <person name="Chen A."/>
            <person name="Palaniappan K."/>
            <person name="Land M."/>
            <person name="Chang Y.J."/>
            <person name="Jeffries C.D."/>
            <person name="Brambilla E.M."/>
            <person name="Rohde M."/>
            <person name="Spring S."/>
            <person name="Detter J.C."/>
            <person name="Woyke T."/>
            <person name="Bristow J."/>
            <person name="Eisen J.A."/>
            <person name="Markowitz V."/>
            <person name="Hugenholtz P."/>
            <person name="Kyrpides N.C."/>
            <person name="Klenk H.P."/>
        </authorList>
    </citation>
    <scope>NUCLEOTIDE SEQUENCE [LARGE SCALE GENOMIC DNA]</scope>
    <source>
        <strain evidence="3">ATCC BAA-1197 / DSM 17291 / Cas60314</strain>
    </source>
</reference>